<accession>A0AAN7JW39</accession>
<keyword evidence="3" id="KW-1185">Reference proteome</keyword>
<proteinExistence type="predicted"/>
<evidence type="ECO:0000313" key="2">
    <source>
        <dbReference type="EMBL" id="KAK4755968.1"/>
    </source>
</evidence>
<sequence length="131" mass="14330">MATASRSRARSGGKMPQPRRGARITTPYDRPPNTNLRAENPSWISKLILSPTRVIVSGAGKLLSSVFGSGSISGTSCGLQFVVPGFFSVVGLVLGFPVRRQRGIMFLDEECISCWNKEKEADDIDLKMNQR</sequence>
<dbReference type="GO" id="GO:0005635">
    <property type="term" value="C:nuclear envelope"/>
    <property type="evidence" value="ECO:0007669"/>
    <property type="project" value="TreeGrafter"/>
</dbReference>
<dbReference type="Proteomes" id="UP001345219">
    <property type="component" value="Chromosome 8"/>
</dbReference>
<reference evidence="2 3" key="1">
    <citation type="journal article" date="2023" name="Hortic Res">
        <title>Pangenome of water caltrop reveals structural variations and asymmetric subgenome divergence after allopolyploidization.</title>
        <authorList>
            <person name="Zhang X."/>
            <person name="Chen Y."/>
            <person name="Wang L."/>
            <person name="Yuan Y."/>
            <person name="Fang M."/>
            <person name="Shi L."/>
            <person name="Lu R."/>
            <person name="Comes H.P."/>
            <person name="Ma Y."/>
            <person name="Chen Y."/>
            <person name="Huang G."/>
            <person name="Zhou Y."/>
            <person name="Zheng Z."/>
            <person name="Qiu Y."/>
        </authorList>
    </citation>
    <scope>NUCLEOTIDE SEQUENCE [LARGE SCALE GENOMIC DNA]</scope>
    <source>
        <tissue evidence="2">Roots</tissue>
    </source>
</reference>
<evidence type="ECO:0000313" key="3">
    <source>
        <dbReference type="Proteomes" id="UP001345219"/>
    </source>
</evidence>
<dbReference type="GO" id="GO:0071763">
    <property type="term" value="P:nuclear membrane organization"/>
    <property type="evidence" value="ECO:0007669"/>
    <property type="project" value="TreeGrafter"/>
</dbReference>
<gene>
    <name evidence="2" type="ORF">SAY87_009725</name>
</gene>
<dbReference type="EMBL" id="JAXIOK010000014">
    <property type="protein sequence ID" value="KAK4755968.1"/>
    <property type="molecule type" value="Genomic_DNA"/>
</dbReference>
<dbReference type="AlphaFoldDB" id="A0AAN7JW39"/>
<evidence type="ECO:0000256" key="1">
    <source>
        <dbReference type="SAM" id="MobiDB-lite"/>
    </source>
</evidence>
<feature type="region of interest" description="Disordered" evidence="1">
    <location>
        <begin position="1"/>
        <end position="37"/>
    </location>
</feature>
<protein>
    <submittedName>
        <fullName evidence="2">Uncharacterized protein</fullName>
    </submittedName>
</protein>
<name>A0AAN7JW39_9MYRT</name>
<comment type="caution">
    <text evidence="2">The sequence shown here is derived from an EMBL/GenBank/DDBJ whole genome shotgun (WGS) entry which is preliminary data.</text>
</comment>
<dbReference type="PANTHER" id="PTHR33416:SF17">
    <property type="entry name" value="PROTEIN KAKU4"/>
    <property type="match status" value="1"/>
</dbReference>
<dbReference type="PANTHER" id="PTHR33416">
    <property type="entry name" value="NUCLEAR PORE COMPLEX PROTEIN NUP1"/>
    <property type="match status" value="1"/>
</dbReference>
<organism evidence="2 3">
    <name type="scientific">Trapa incisa</name>
    <dbReference type="NCBI Taxonomy" id="236973"/>
    <lineage>
        <taxon>Eukaryota</taxon>
        <taxon>Viridiplantae</taxon>
        <taxon>Streptophyta</taxon>
        <taxon>Embryophyta</taxon>
        <taxon>Tracheophyta</taxon>
        <taxon>Spermatophyta</taxon>
        <taxon>Magnoliopsida</taxon>
        <taxon>eudicotyledons</taxon>
        <taxon>Gunneridae</taxon>
        <taxon>Pentapetalae</taxon>
        <taxon>rosids</taxon>
        <taxon>malvids</taxon>
        <taxon>Myrtales</taxon>
        <taxon>Lythraceae</taxon>
        <taxon>Trapa</taxon>
    </lineage>
</organism>